<evidence type="ECO:0000313" key="2">
    <source>
        <dbReference type="Proteomes" id="UP000887116"/>
    </source>
</evidence>
<accession>A0A8X6GA33</accession>
<dbReference type="Proteomes" id="UP000887116">
    <property type="component" value="Unassembled WGS sequence"/>
</dbReference>
<keyword evidence="2" id="KW-1185">Reference proteome</keyword>
<proteinExistence type="predicted"/>
<gene>
    <name evidence="1" type="ORF">TNCT_352921</name>
</gene>
<name>A0A8X6GA33_TRICU</name>
<sequence>MRQLWVLTSSWSEKGTSSVHKMLKTQEASSSILERAHLANVSLSSVSTKEDYSFTFLLDDSHSLVMDDPTVEKLLSDMQTPAESSVMDINKSALQPLNLGI</sequence>
<evidence type="ECO:0000313" key="1">
    <source>
        <dbReference type="EMBL" id="GFQ99637.1"/>
    </source>
</evidence>
<reference evidence="1" key="1">
    <citation type="submission" date="2020-07" db="EMBL/GenBank/DDBJ databases">
        <title>Multicomponent nature underlies the extraordinary mechanical properties of spider dragline silk.</title>
        <authorList>
            <person name="Kono N."/>
            <person name="Nakamura H."/>
            <person name="Mori M."/>
            <person name="Yoshida Y."/>
            <person name="Ohtoshi R."/>
            <person name="Malay A.D."/>
            <person name="Moran D.A.P."/>
            <person name="Tomita M."/>
            <person name="Numata K."/>
            <person name="Arakawa K."/>
        </authorList>
    </citation>
    <scope>NUCLEOTIDE SEQUENCE</scope>
</reference>
<protein>
    <submittedName>
        <fullName evidence="1">Uncharacterized protein</fullName>
    </submittedName>
</protein>
<comment type="caution">
    <text evidence="1">The sequence shown here is derived from an EMBL/GenBank/DDBJ whole genome shotgun (WGS) entry which is preliminary data.</text>
</comment>
<dbReference type="EMBL" id="BMAO01025028">
    <property type="protein sequence ID" value="GFQ99637.1"/>
    <property type="molecule type" value="Genomic_DNA"/>
</dbReference>
<organism evidence="1 2">
    <name type="scientific">Trichonephila clavata</name>
    <name type="common">Joro spider</name>
    <name type="synonym">Nephila clavata</name>
    <dbReference type="NCBI Taxonomy" id="2740835"/>
    <lineage>
        <taxon>Eukaryota</taxon>
        <taxon>Metazoa</taxon>
        <taxon>Ecdysozoa</taxon>
        <taxon>Arthropoda</taxon>
        <taxon>Chelicerata</taxon>
        <taxon>Arachnida</taxon>
        <taxon>Araneae</taxon>
        <taxon>Araneomorphae</taxon>
        <taxon>Entelegynae</taxon>
        <taxon>Araneoidea</taxon>
        <taxon>Nephilidae</taxon>
        <taxon>Trichonephila</taxon>
    </lineage>
</organism>
<dbReference type="AlphaFoldDB" id="A0A8X6GA33"/>